<sequence>MSPRFLESSVTFFYTYDFELSAWFYEDGLGLELCLAQGS</sequence>
<name>B4VVE0_9CYAN</name>
<accession>B4VVE0</accession>
<keyword evidence="2" id="KW-1185">Reference proteome</keyword>
<proteinExistence type="predicted"/>
<protein>
    <submittedName>
        <fullName evidence="1">Uncharacterized protein</fullName>
    </submittedName>
</protein>
<dbReference type="HOGENOM" id="CLU_3307862_0_0_3"/>
<reference evidence="1 2" key="1">
    <citation type="submission" date="2008-07" db="EMBL/GenBank/DDBJ databases">
        <authorList>
            <person name="Tandeau de Marsac N."/>
            <person name="Ferriera S."/>
            <person name="Johnson J."/>
            <person name="Kravitz S."/>
            <person name="Beeson K."/>
            <person name="Sutton G."/>
            <person name="Rogers Y.-H."/>
            <person name="Friedman R."/>
            <person name="Frazier M."/>
            <person name="Venter J.C."/>
        </authorList>
    </citation>
    <scope>NUCLEOTIDE SEQUENCE [LARGE SCALE GENOMIC DNA]</scope>
    <source>
        <strain evidence="1 2">PCC 7420</strain>
    </source>
</reference>
<dbReference type="Proteomes" id="UP000003835">
    <property type="component" value="Unassembled WGS sequence"/>
</dbReference>
<evidence type="ECO:0000313" key="2">
    <source>
        <dbReference type="Proteomes" id="UP000003835"/>
    </source>
</evidence>
<organism evidence="1 2">
    <name type="scientific">Coleofasciculus chthonoplastes PCC 7420</name>
    <dbReference type="NCBI Taxonomy" id="118168"/>
    <lineage>
        <taxon>Bacteria</taxon>
        <taxon>Bacillati</taxon>
        <taxon>Cyanobacteriota</taxon>
        <taxon>Cyanophyceae</taxon>
        <taxon>Coleofasciculales</taxon>
        <taxon>Coleofasciculaceae</taxon>
        <taxon>Coleofasciculus</taxon>
    </lineage>
</organism>
<dbReference type="EMBL" id="DS989854">
    <property type="protein sequence ID" value="EDX74267.1"/>
    <property type="molecule type" value="Genomic_DNA"/>
</dbReference>
<dbReference type="AlphaFoldDB" id="B4VVE0"/>
<dbReference type="STRING" id="118168.MC7420_4252"/>
<evidence type="ECO:0000313" key="1">
    <source>
        <dbReference type="EMBL" id="EDX74267.1"/>
    </source>
</evidence>
<gene>
    <name evidence="1" type="ORF">MC7420_4252</name>
</gene>